<protein>
    <submittedName>
        <fullName evidence="2">Uncharacterized protein</fullName>
    </submittedName>
</protein>
<proteinExistence type="predicted"/>
<accession>A0A7R8ZTI5</accession>
<dbReference type="EMBL" id="OB667222">
    <property type="protein sequence ID" value="CAD7233893.1"/>
    <property type="molecule type" value="Genomic_DNA"/>
</dbReference>
<feature type="compositionally biased region" description="Basic residues" evidence="1">
    <location>
        <begin position="147"/>
        <end position="160"/>
    </location>
</feature>
<dbReference type="AlphaFoldDB" id="A0A7R8ZTI5"/>
<feature type="region of interest" description="Disordered" evidence="1">
    <location>
        <begin position="140"/>
        <end position="160"/>
    </location>
</feature>
<organism evidence="2">
    <name type="scientific">Cyprideis torosa</name>
    <dbReference type="NCBI Taxonomy" id="163714"/>
    <lineage>
        <taxon>Eukaryota</taxon>
        <taxon>Metazoa</taxon>
        <taxon>Ecdysozoa</taxon>
        <taxon>Arthropoda</taxon>
        <taxon>Crustacea</taxon>
        <taxon>Oligostraca</taxon>
        <taxon>Ostracoda</taxon>
        <taxon>Podocopa</taxon>
        <taxon>Podocopida</taxon>
        <taxon>Cytherocopina</taxon>
        <taxon>Cytheroidea</taxon>
        <taxon>Cytherideidae</taxon>
        <taxon>Cyprideis</taxon>
    </lineage>
</organism>
<sequence>MSSWQDANMVGPDGSSRQTNWISPIQVQLSARSSSPSFASVSSYPTQCHDPMSSWQGANMVNPDGFNRQTNWISYSQAANFGIITTTAGGLQFSENQPINIRGPIPNSSDGGQQGGAQTIYSQQPVEVGHQGLNGPAIVAVQGGTGQRKKKKSKNKKKRYYKERYRWTERTATKNKPWLSKTDERSLKRRIQYQAKRLHLGLPPLNAEIHISRRGKNSEVVRRRKEQMQSLTTRSTSVSSGEGSGLPSSCIRPISVVQRDGNVHSAYPRASNIPPTDGNVPSAYPRASNIPPTSVVERDGNVPSAYPRASYIPPTSVAERDGNVPSAYPRASNIPLTSVVERDGNVPSAYPRASNIPPTSVVERDGNVPSAYPRASNIPPTSVVQRDGNVHSASPRASSEVPLKAAVPVDCSRSPLPLERRLYFERLEKNVNFTIVTSPSDLADVWARVESDLRILPVLSLDAEWGNIPLKNPLSKK</sequence>
<feature type="region of interest" description="Disordered" evidence="1">
    <location>
        <begin position="216"/>
        <end position="250"/>
    </location>
</feature>
<name>A0A7R8ZTI5_9CRUS</name>
<feature type="non-terminal residue" evidence="2">
    <location>
        <position position="1"/>
    </location>
</feature>
<evidence type="ECO:0000313" key="2">
    <source>
        <dbReference type="EMBL" id="CAD7233893.1"/>
    </source>
</evidence>
<gene>
    <name evidence="2" type="ORF">CTOB1V02_LOCUS11712</name>
</gene>
<reference evidence="2" key="1">
    <citation type="submission" date="2020-11" db="EMBL/GenBank/DDBJ databases">
        <authorList>
            <person name="Tran Van P."/>
        </authorList>
    </citation>
    <scope>NUCLEOTIDE SEQUENCE</scope>
</reference>
<evidence type="ECO:0000256" key="1">
    <source>
        <dbReference type="SAM" id="MobiDB-lite"/>
    </source>
</evidence>
<feature type="compositionally biased region" description="Polar residues" evidence="1">
    <location>
        <begin position="228"/>
        <end position="241"/>
    </location>
</feature>